<dbReference type="AlphaFoldDB" id="A0ABD5PHB6"/>
<evidence type="ECO:0000313" key="2">
    <source>
        <dbReference type="Proteomes" id="UP001595921"/>
    </source>
</evidence>
<dbReference type="InterPro" id="IPR055978">
    <property type="entry name" value="DUF7556"/>
</dbReference>
<sequence>MAPDATAVDGVDAEVMASVDAAPGRSELVIADVSRDDAWVSARADAVPRLSDWR</sequence>
<comment type="caution">
    <text evidence="1">The sequence shown here is derived from an EMBL/GenBank/DDBJ whole genome shotgun (WGS) entry which is preliminary data.</text>
</comment>
<dbReference type="Pfam" id="PF24433">
    <property type="entry name" value="DUF7556"/>
    <property type="match status" value="1"/>
</dbReference>
<dbReference type="RefSeq" id="WP_267621169.1">
    <property type="nucleotide sequence ID" value="NZ_JAODIW010000006.1"/>
</dbReference>
<reference evidence="1 2" key="1">
    <citation type="journal article" date="2019" name="Int. J. Syst. Evol. Microbiol.">
        <title>The Global Catalogue of Microorganisms (GCM) 10K type strain sequencing project: providing services to taxonomists for standard genome sequencing and annotation.</title>
        <authorList>
            <consortium name="The Broad Institute Genomics Platform"/>
            <consortium name="The Broad Institute Genome Sequencing Center for Infectious Disease"/>
            <person name="Wu L."/>
            <person name="Ma J."/>
        </authorList>
    </citation>
    <scope>NUCLEOTIDE SEQUENCE [LARGE SCALE GENOMIC DNA]</scope>
    <source>
        <strain evidence="1 2">CGMCC 1.12553</strain>
    </source>
</reference>
<dbReference type="Proteomes" id="UP001595921">
    <property type="component" value="Unassembled WGS sequence"/>
</dbReference>
<keyword evidence="2" id="KW-1185">Reference proteome</keyword>
<name>A0ABD5PHB6_9EURY</name>
<proteinExistence type="predicted"/>
<gene>
    <name evidence="1" type="ORF">ACFO0N_17995</name>
</gene>
<dbReference type="EMBL" id="JBHSDS010000008">
    <property type="protein sequence ID" value="MFC4359841.1"/>
    <property type="molecule type" value="Genomic_DNA"/>
</dbReference>
<evidence type="ECO:0000313" key="1">
    <source>
        <dbReference type="EMBL" id="MFC4359841.1"/>
    </source>
</evidence>
<organism evidence="1 2">
    <name type="scientific">Halobium salinum</name>
    <dbReference type="NCBI Taxonomy" id="1364940"/>
    <lineage>
        <taxon>Archaea</taxon>
        <taxon>Methanobacteriati</taxon>
        <taxon>Methanobacteriota</taxon>
        <taxon>Stenosarchaea group</taxon>
        <taxon>Halobacteria</taxon>
        <taxon>Halobacteriales</taxon>
        <taxon>Haloferacaceae</taxon>
        <taxon>Halobium</taxon>
    </lineage>
</organism>
<protein>
    <submittedName>
        <fullName evidence="1">Uncharacterized protein</fullName>
    </submittedName>
</protein>
<accession>A0ABD5PHB6</accession>